<dbReference type="SUPFAM" id="SSF64268">
    <property type="entry name" value="PX domain"/>
    <property type="match status" value="1"/>
</dbReference>
<dbReference type="SMART" id="SM00233">
    <property type="entry name" value="PH"/>
    <property type="match status" value="1"/>
</dbReference>
<evidence type="ECO:0000313" key="11">
    <source>
        <dbReference type="Proteomes" id="UP000646827"/>
    </source>
</evidence>
<dbReference type="EC" id="3.1.4.4" evidence="2"/>
<feature type="compositionally biased region" description="Acidic residues" evidence="7">
    <location>
        <begin position="72"/>
        <end position="84"/>
    </location>
</feature>
<keyword evidence="4" id="KW-0378">Hydrolase</keyword>
<evidence type="ECO:0000256" key="1">
    <source>
        <dbReference type="ARBA" id="ARBA00000798"/>
    </source>
</evidence>
<dbReference type="CDD" id="cd01254">
    <property type="entry name" value="PH_PLD"/>
    <property type="match status" value="1"/>
</dbReference>
<dbReference type="GO" id="GO:0004630">
    <property type="term" value="F:phospholipase D activity"/>
    <property type="evidence" value="ECO:0007669"/>
    <property type="project" value="UniProtKB-EC"/>
</dbReference>
<dbReference type="Gene3D" id="3.30.420.40">
    <property type="match status" value="2"/>
</dbReference>
<evidence type="ECO:0000256" key="7">
    <source>
        <dbReference type="SAM" id="MobiDB-lite"/>
    </source>
</evidence>
<gene>
    <name evidence="10" type="ORF">INT45_013342</name>
</gene>
<dbReference type="InterPro" id="IPR043129">
    <property type="entry name" value="ATPase_NBD"/>
</dbReference>
<dbReference type="PANTHER" id="PTHR18896">
    <property type="entry name" value="PHOSPHOLIPASE D"/>
    <property type="match status" value="1"/>
</dbReference>
<feature type="region of interest" description="Disordered" evidence="7">
    <location>
        <begin position="1"/>
        <end position="54"/>
    </location>
</feature>
<keyword evidence="11" id="KW-1185">Reference proteome</keyword>
<dbReference type="Gene3D" id="3.90.640.10">
    <property type="entry name" value="Actin, Chain A, domain 4"/>
    <property type="match status" value="1"/>
</dbReference>
<evidence type="ECO:0000313" key="10">
    <source>
        <dbReference type="EMBL" id="KAG2218676.1"/>
    </source>
</evidence>
<dbReference type="SUPFAM" id="SSF53067">
    <property type="entry name" value="Actin-like ATPase domain"/>
    <property type="match status" value="2"/>
</dbReference>
<feature type="compositionally biased region" description="Polar residues" evidence="7">
    <location>
        <begin position="22"/>
        <end position="38"/>
    </location>
</feature>
<dbReference type="Gene3D" id="3.30.870.10">
    <property type="entry name" value="Endonuclease Chain A"/>
    <property type="match status" value="2"/>
</dbReference>
<feature type="domain" description="PX" evidence="9">
    <location>
        <begin position="353"/>
        <end position="496"/>
    </location>
</feature>
<feature type="compositionally biased region" description="Acidic residues" evidence="7">
    <location>
        <begin position="272"/>
        <end position="283"/>
    </location>
</feature>
<feature type="compositionally biased region" description="Polar residues" evidence="7">
    <location>
        <begin position="1028"/>
        <end position="1041"/>
    </location>
</feature>
<feature type="region of interest" description="Disordered" evidence="7">
    <location>
        <begin position="1013"/>
        <end position="1085"/>
    </location>
</feature>
<feature type="compositionally biased region" description="Polar residues" evidence="7">
    <location>
        <begin position="1064"/>
        <end position="1074"/>
    </location>
</feature>
<organism evidence="10 11">
    <name type="scientific">Circinella minor</name>
    <dbReference type="NCBI Taxonomy" id="1195481"/>
    <lineage>
        <taxon>Eukaryota</taxon>
        <taxon>Fungi</taxon>
        <taxon>Fungi incertae sedis</taxon>
        <taxon>Mucoromycota</taxon>
        <taxon>Mucoromycotina</taxon>
        <taxon>Mucoromycetes</taxon>
        <taxon>Mucorales</taxon>
        <taxon>Lichtheimiaceae</taxon>
        <taxon>Circinella</taxon>
    </lineage>
</organism>
<evidence type="ECO:0000256" key="3">
    <source>
        <dbReference type="ARBA" id="ARBA00022737"/>
    </source>
</evidence>
<protein>
    <recommendedName>
        <fullName evidence="2">phospholipase D</fullName>
        <ecNumber evidence="2">3.1.4.4</ecNumber>
    </recommendedName>
</protein>
<reference evidence="10 11" key="1">
    <citation type="submission" date="2020-12" db="EMBL/GenBank/DDBJ databases">
        <title>Metabolic potential, ecology and presence of endohyphal bacteria is reflected in genomic diversity of Mucoromycotina.</title>
        <authorList>
            <person name="Muszewska A."/>
            <person name="Okrasinska A."/>
            <person name="Steczkiewicz K."/>
            <person name="Drgas O."/>
            <person name="Orlowska M."/>
            <person name="Perlinska-Lenart U."/>
            <person name="Aleksandrzak-Piekarczyk T."/>
            <person name="Szatraj K."/>
            <person name="Zielenkiewicz U."/>
            <person name="Pilsyk S."/>
            <person name="Malc E."/>
            <person name="Mieczkowski P."/>
            <person name="Kruszewska J.S."/>
            <person name="Biernat P."/>
            <person name="Pawlowska J."/>
        </authorList>
    </citation>
    <scope>NUCLEOTIDE SEQUENCE [LARGE SCALE GENOMIC DNA]</scope>
    <source>
        <strain evidence="10 11">CBS 142.35</strain>
    </source>
</reference>
<dbReference type="SUPFAM" id="SSF50729">
    <property type="entry name" value="PH domain-like"/>
    <property type="match status" value="1"/>
</dbReference>
<evidence type="ECO:0000259" key="8">
    <source>
        <dbReference type="PROSITE" id="PS50035"/>
    </source>
</evidence>
<dbReference type="PROSITE" id="PS50035">
    <property type="entry name" value="PLD"/>
    <property type="match status" value="2"/>
</dbReference>
<keyword evidence="5" id="KW-0442">Lipid degradation</keyword>
<accession>A0A8H7VD53</accession>
<evidence type="ECO:0000256" key="5">
    <source>
        <dbReference type="ARBA" id="ARBA00022963"/>
    </source>
</evidence>
<dbReference type="InterPro" id="IPR001849">
    <property type="entry name" value="PH_domain"/>
</dbReference>
<dbReference type="Proteomes" id="UP000646827">
    <property type="component" value="Unassembled WGS sequence"/>
</dbReference>
<keyword evidence="6" id="KW-0443">Lipid metabolism</keyword>
<proteinExistence type="predicted"/>
<dbReference type="OrthoDB" id="14911at2759"/>
<evidence type="ECO:0000259" key="9">
    <source>
        <dbReference type="PROSITE" id="PS50195"/>
    </source>
</evidence>
<sequence length="1911" mass="219026">MANPISEGTAVYLSRHQEGRTSDASTSHRGAHTDSTFTRALRDSGLGSSIDPRGHLKNVLNRLSITSSIDQQQEDGSEDSSGDDDTFHLLPGRHRHRHRHRHHISWPYHRRSRQQQEQQQQQQQQQETVADRSTETNVPSSSSTTTPPPPSGDNEQQQQQQSKEETVRSSYLTPDDEDDRLPYVNELARTTTKEQQQQERDNFFTHPFKQDSDQEEEETAPTSHITPKTRLTRIAVPEQQQAGPSLAVPSLGAVNEGHVEQIITKGSPVPTEGDETVVGEQEEEGTRRNQWGKTVDRIKMINNIQTLPEQNGRDVYMIPSVKTSLAPFYPPVFEPSFIAFSSDEYGRKLPPILLPMISVAVTDSEYMTRGNQWVFRTELQYGDVKWVIRRTIADFVTLHYTLKLKSSLSDYVPAPPQFPDQLRSLISSARTTIGLDREDDENPDFIEGHETEGQKKDIALSRRTALTVYLRALLSKAHMMVNYDICEFFEVSAVSIVQDMGWKGKEGFLENRVRNSNPNLCHLWRTHRWTKEWVLLRDSYIAFCDDIAAPSPSDVLLLDNTFQVHVTQPNYIGSYHMTLSTMYREIEIKGNRRQVDEWMESIERVKKDSPWVMNHRFSSFAPIRKNAKVKWFVDGENHMNAVAEAILSAKSEIYIKDWWLTPELYLRRPPEKNQEFRLDRLLQRKAKEGVMIYIVVYKEMSLALTIDSAHTKKWLQGLHPNIIVQRHPDRRAFDNNSSIFFWSHHEKLVVVDNRLAFIGGIDLCFGRFDTHAHRNADYPAKGHQYKMFPGQDYSSPRVKDFADVAASHDTTLVDREETPRMPWHDLSCAVVGPPARDAARLFIQRWNYLKAREYVAQRDESNFEGTCHVQILRSCSSWSSGIGREHSIYNAYLESIIQAKHFIYIENQFFISATGEDKIVRNRLGQAIVDRIKRAHYNNQKFKVFILIPLIPAFEGDLTTGDSVAARGVMHYQYISMNRGGASICEKLREEGIDPSEYIGWYSLRNWDKIEPRIPRMRRKKTNKKQNNHSTQNGDSSQPQENESKIEDNQNLKVNGGNNEDLASLSSKSSNGISEETEDQEQDGRDHYVSELVYIHDKLLIVDDRIVLIGSANINDRSLLGNRDSEMAIYIEDTELIPSYMDGKKYEAAKFAHSLRMQLWKEHLGLLDFHDWDILMDQDDDDVLQTKATEGIGYNTAAAGIGQEPSSLHQQQQPSLQEGIPGQESDITLVNNETNQVIQDCERHEVTRIIDRVSRTRSIFDKFRHHQHREHLKEAQALDPLADRCYYNIWRKTANANTLIYRDLFKCVPDDTVRTFDEHRKFVPDNNKVPYGHVADPERPAEEIQEKLNGVRGHLVEFPVDYLKDEALLNTIESMAPMGCSYKFEDDDEIYDVVKWPKHFGFYAKVPSLLYYKGRAKRLVDWGDGARRLALQPGQDGFLIRQFKLWLAKEEDTITSPPPPLLEGQEPVDAISDYLRLFHESVIEQMMRTGAGRYSMDQFGYCLTVPAIWDDTAKAAMREAMIQADIIQPDDPPERLVLVGEPEAAAMYCEKQCESWNSMQDQDTFMIVDAGGGTVDIIIYQIDKSGETRSLKEITRGSGGTCGSAYIDNNMRQWFLNRLGEYADQVSTCTLENVMEVFTEKIKPYFCGHGDQYLTVPATMMPLREHLDDLIDDDGNILLSAEVLNEKMYIPVFNQVITLIKEQLDQVPQQVNSLYLVGGFGCSEYLYTTVKEQFDSRIPVIAMAPRGDVAVSRGAIYHISQPSFIATRILRNTYGLMTRMAFQEGLDPEENAIITSDGIKRCATRFDIMAYKGQSIHVNQKISRHFWVKYQRNTEADLYVYSGDAPIPRQVTDPGVRKMADFPIRMPILDGYVQGDPVDIRIDFMFGLSELKIHVFIAGKQIEFVTTFENE</sequence>
<feature type="compositionally biased region" description="Low complexity" evidence="7">
    <location>
        <begin position="115"/>
        <end position="127"/>
    </location>
</feature>
<feature type="domain" description="PLD phosphodiesterase" evidence="8">
    <location>
        <begin position="740"/>
        <end position="767"/>
    </location>
</feature>
<dbReference type="EMBL" id="JAEPRB010000216">
    <property type="protein sequence ID" value="KAG2218676.1"/>
    <property type="molecule type" value="Genomic_DNA"/>
</dbReference>
<dbReference type="InterPro" id="IPR001683">
    <property type="entry name" value="PX_dom"/>
</dbReference>
<evidence type="ECO:0000256" key="2">
    <source>
        <dbReference type="ARBA" id="ARBA00012027"/>
    </source>
</evidence>
<dbReference type="Gene3D" id="3.30.1520.10">
    <property type="entry name" value="Phox-like domain"/>
    <property type="match status" value="1"/>
</dbReference>
<comment type="caution">
    <text evidence="10">The sequence shown here is derived from an EMBL/GenBank/DDBJ whole genome shotgun (WGS) entry which is preliminary data.</text>
</comment>
<dbReference type="CDD" id="cd09141">
    <property type="entry name" value="PLDc_vPLD1_2_yPLD_like_2"/>
    <property type="match status" value="1"/>
</dbReference>
<dbReference type="InterPro" id="IPR025202">
    <property type="entry name" value="PLD-like_dom"/>
</dbReference>
<feature type="domain" description="PLD phosphodiesterase" evidence="8">
    <location>
        <begin position="1091"/>
        <end position="1118"/>
    </location>
</feature>
<keyword evidence="3" id="KW-0677">Repeat</keyword>
<evidence type="ECO:0000256" key="4">
    <source>
        <dbReference type="ARBA" id="ARBA00022801"/>
    </source>
</evidence>
<dbReference type="InterPro" id="IPR036871">
    <property type="entry name" value="PX_dom_sf"/>
</dbReference>
<dbReference type="Pfam" id="PF00787">
    <property type="entry name" value="PX"/>
    <property type="match status" value="1"/>
</dbReference>
<feature type="compositionally biased region" description="Basic and acidic residues" evidence="7">
    <location>
        <begin position="196"/>
        <end position="212"/>
    </location>
</feature>
<feature type="region of interest" description="Disordered" evidence="7">
    <location>
        <begin position="265"/>
        <end position="289"/>
    </location>
</feature>
<dbReference type="CDD" id="cd09138">
    <property type="entry name" value="PLDc_vPLD1_2_yPLD_like_1"/>
    <property type="match status" value="1"/>
</dbReference>
<feature type="region of interest" description="Disordered" evidence="7">
    <location>
        <begin position="69"/>
        <end position="229"/>
    </location>
</feature>
<dbReference type="Pfam" id="PF13091">
    <property type="entry name" value="PLDc_2"/>
    <property type="match status" value="1"/>
</dbReference>
<dbReference type="PANTHER" id="PTHR18896:SF76">
    <property type="entry name" value="PHOSPHOLIPASE"/>
    <property type="match status" value="1"/>
</dbReference>
<dbReference type="SMART" id="SM00155">
    <property type="entry name" value="PLDc"/>
    <property type="match status" value="2"/>
</dbReference>
<evidence type="ECO:0000256" key="6">
    <source>
        <dbReference type="ARBA" id="ARBA00023098"/>
    </source>
</evidence>
<dbReference type="InterPro" id="IPR015679">
    <property type="entry name" value="PLipase_D_fam"/>
</dbReference>
<dbReference type="PROSITE" id="PS50195">
    <property type="entry name" value="PX"/>
    <property type="match status" value="1"/>
</dbReference>
<feature type="compositionally biased region" description="Basic residues" evidence="7">
    <location>
        <begin position="1015"/>
        <end position="1027"/>
    </location>
</feature>
<dbReference type="InterPro" id="IPR001736">
    <property type="entry name" value="PLipase_D/transphosphatidylase"/>
</dbReference>
<dbReference type="GO" id="GO:0009395">
    <property type="term" value="P:phospholipid catabolic process"/>
    <property type="evidence" value="ECO:0007669"/>
    <property type="project" value="TreeGrafter"/>
</dbReference>
<name>A0A8H7VD53_9FUNG</name>
<dbReference type="Pfam" id="PF00614">
    <property type="entry name" value="PLDc"/>
    <property type="match status" value="1"/>
</dbReference>
<comment type="catalytic activity">
    <reaction evidence="1">
        <text>a 1,2-diacyl-sn-glycero-3-phosphocholine + H2O = a 1,2-diacyl-sn-glycero-3-phosphate + choline + H(+)</text>
        <dbReference type="Rhea" id="RHEA:14445"/>
        <dbReference type="ChEBI" id="CHEBI:15354"/>
        <dbReference type="ChEBI" id="CHEBI:15377"/>
        <dbReference type="ChEBI" id="CHEBI:15378"/>
        <dbReference type="ChEBI" id="CHEBI:57643"/>
        <dbReference type="ChEBI" id="CHEBI:58608"/>
        <dbReference type="EC" id="3.1.4.4"/>
    </reaction>
</comment>
<dbReference type="GO" id="GO:0035091">
    <property type="term" value="F:phosphatidylinositol binding"/>
    <property type="evidence" value="ECO:0007669"/>
    <property type="project" value="InterPro"/>
</dbReference>
<dbReference type="SUPFAM" id="SSF56024">
    <property type="entry name" value="Phospholipase D/nuclease"/>
    <property type="match status" value="2"/>
</dbReference>
<feature type="compositionally biased region" description="Basic residues" evidence="7">
    <location>
        <begin position="91"/>
        <end position="113"/>
    </location>
</feature>